<evidence type="ECO:0000256" key="7">
    <source>
        <dbReference type="ARBA" id="ARBA00022989"/>
    </source>
</evidence>
<keyword evidence="9" id="KW-0350">Heme biosynthesis</keyword>
<name>A0A0P1BLB6_9BASI</name>
<dbReference type="PANTHER" id="PTHR43448:SF2">
    <property type="entry name" value="PROTOHEME IX FARNESYLTRANSFERASE, MITOCHONDRIAL"/>
    <property type="match status" value="1"/>
</dbReference>
<evidence type="ECO:0000256" key="11">
    <source>
        <dbReference type="ARBA" id="ARBA00030253"/>
    </source>
</evidence>
<evidence type="ECO:0000256" key="1">
    <source>
        <dbReference type="ARBA" id="ARBA00004225"/>
    </source>
</evidence>
<evidence type="ECO:0000256" key="3">
    <source>
        <dbReference type="ARBA" id="ARBA00016335"/>
    </source>
</evidence>
<dbReference type="GO" id="GO:0006784">
    <property type="term" value="P:heme A biosynthetic process"/>
    <property type="evidence" value="ECO:0007669"/>
    <property type="project" value="TreeGrafter"/>
</dbReference>
<evidence type="ECO:0000313" key="14">
    <source>
        <dbReference type="Proteomes" id="UP000054845"/>
    </source>
</evidence>
<evidence type="ECO:0000256" key="6">
    <source>
        <dbReference type="ARBA" id="ARBA00022946"/>
    </source>
</evidence>
<organism evidence="13 14">
    <name type="scientific">Ceraceosorus bombacis</name>
    <dbReference type="NCBI Taxonomy" id="401625"/>
    <lineage>
        <taxon>Eukaryota</taxon>
        <taxon>Fungi</taxon>
        <taxon>Dikarya</taxon>
        <taxon>Basidiomycota</taxon>
        <taxon>Ustilaginomycotina</taxon>
        <taxon>Exobasidiomycetes</taxon>
        <taxon>Ceraceosorales</taxon>
        <taxon>Ceraceosoraceae</taxon>
        <taxon>Ceraceosorus</taxon>
    </lineage>
</organism>
<comment type="similarity">
    <text evidence="2">Belongs to the UbiA prenyltransferase family.</text>
</comment>
<dbReference type="OrthoDB" id="5211at2759"/>
<dbReference type="FunFam" id="1.10.357.140:FF:000004">
    <property type="entry name" value="Protoheme IX farnesyltransferase, mitochondrial"/>
    <property type="match status" value="1"/>
</dbReference>
<reference evidence="14" key="1">
    <citation type="submission" date="2014-09" db="EMBL/GenBank/DDBJ databases">
        <authorList>
            <person name="Sharma Rahul"/>
            <person name="Thines Marco"/>
        </authorList>
    </citation>
    <scope>NUCLEOTIDE SEQUENCE [LARGE SCALE GENOMIC DNA]</scope>
</reference>
<dbReference type="PIRSF" id="PIRSF001773">
    <property type="entry name" value="COX10"/>
    <property type="match status" value="1"/>
</dbReference>
<evidence type="ECO:0000256" key="2">
    <source>
        <dbReference type="ARBA" id="ARBA00005985"/>
    </source>
</evidence>
<evidence type="ECO:0000256" key="10">
    <source>
        <dbReference type="ARBA" id="ARBA00023136"/>
    </source>
</evidence>
<keyword evidence="14" id="KW-1185">Reference proteome</keyword>
<evidence type="ECO:0000313" key="13">
    <source>
        <dbReference type="EMBL" id="CEH16569.1"/>
    </source>
</evidence>
<dbReference type="Pfam" id="PF01040">
    <property type="entry name" value="UbiA"/>
    <property type="match status" value="1"/>
</dbReference>
<dbReference type="GO" id="GO:0008495">
    <property type="term" value="F:protoheme IX farnesyltransferase activity"/>
    <property type="evidence" value="ECO:0007669"/>
    <property type="project" value="InterPro"/>
</dbReference>
<dbReference type="InterPro" id="IPR016315">
    <property type="entry name" value="Protohaem_IX_farnesylTrfase_mt"/>
</dbReference>
<sequence>MLPTTPSAAIAAGYQPVPSLTPRVLRKAYVALSKANLTLLVTLTAMAGYALCPASLAVASGPTVLLALTFGTATCSAAANSLNQLIEAPYDAQMPRTRNRPLPARMLTPLHAACFASVASISGITTLALAVNPLTAALGAANIVLYSFVYTPLKRIHIANTWIGSLVGALPPLMGWAAATGSLSSFSDAPGWLLAALLFAWQFPHFNALSHNLRSEYARGGYRMMSASHPLLNRRTSLRYAIACTPLCIALAYTGALSPIYALLSLPPNLVLAHAAWRFWKFENDKDARWCFWVSLVHLPAVIILAMVCKTGLWDGFLEKLGLISKYDSVEVAPRRVKDAPDLMEQASGTIDRATQ</sequence>
<comment type="subcellular location">
    <subcellularLocation>
        <location evidence="1">Mitochondrion membrane</location>
        <topology evidence="1">Multi-pass membrane protein</topology>
    </subcellularLocation>
</comment>
<dbReference type="InterPro" id="IPR030470">
    <property type="entry name" value="UbiA_prenylTrfase_CS"/>
</dbReference>
<dbReference type="Proteomes" id="UP000054845">
    <property type="component" value="Unassembled WGS sequence"/>
</dbReference>
<keyword evidence="8" id="KW-0496">Mitochondrion</keyword>
<keyword evidence="7 12" id="KW-1133">Transmembrane helix</keyword>
<feature type="transmembrane region" description="Helical" evidence="12">
    <location>
        <begin position="64"/>
        <end position="86"/>
    </location>
</feature>
<dbReference type="PROSITE" id="PS00943">
    <property type="entry name" value="UBIA"/>
    <property type="match status" value="1"/>
</dbReference>
<evidence type="ECO:0000256" key="8">
    <source>
        <dbReference type="ARBA" id="ARBA00023128"/>
    </source>
</evidence>
<feature type="transmembrane region" description="Helical" evidence="12">
    <location>
        <begin position="237"/>
        <end position="254"/>
    </location>
</feature>
<evidence type="ECO:0000256" key="5">
    <source>
        <dbReference type="ARBA" id="ARBA00022692"/>
    </source>
</evidence>
<keyword evidence="4 13" id="KW-0808">Transferase</keyword>
<dbReference type="AlphaFoldDB" id="A0A0P1BLB6"/>
<evidence type="ECO:0000256" key="4">
    <source>
        <dbReference type="ARBA" id="ARBA00022679"/>
    </source>
</evidence>
<dbReference type="HAMAP" id="MF_00154">
    <property type="entry name" value="CyoE_CtaB"/>
    <property type="match status" value="1"/>
</dbReference>
<proteinExistence type="inferred from homology"/>
<evidence type="ECO:0000256" key="12">
    <source>
        <dbReference type="SAM" id="Phobius"/>
    </source>
</evidence>
<keyword evidence="5 12" id="KW-0812">Transmembrane</keyword>
<dbReference type="Gene3D" id="1.10.357.140">
    <property type="entry name" value="UbiA prenyltransferase"/>
    <property type="match status" value="1"/>
</dbReference>
<dbReference type="InterPro" id="IPR044878">
    <property type="entry name" value="UbiA_sf"/>
</dbReference>
<feature type="transmembrane region" description="Helical" evidence="12">
    <location>
        <begin position="292"/>
        <end position="313"/>
    </location>
</feature>
<accession>A0A0P1BLB6</accession>
<dbReference type="GO" id="GO:0031966">
    <property type="term" value="C:mitochondrial membrane"/>
    <property type="evidence" value="ECO:0007669"/>
    <property type="project" value="UniProtKB-SubCell"/>
</dbReference>
<dbReference type="CDD" id="cd13957">
    <property type="entry name" value="PT_UbiA_Cox10"/>
    <property type="match status" value="1"/>
</dbReference>
<feature type="transmembrane region" description="Helical" evidence="12">
    <location>
        <begin position="136"/>
        <end position="153"/>
    </location>
</feature>
<dbReference type="EMBL" id="CCYA01000318">
    <property type="protein sequence ID" value="CEH16569.1"/>
    <property type="molecule type" value="Genomic_DNA"/>
</dbReference>
<dbReference type="STRING" id="401625.A0A0P1BLB6"/>
<evidence type="ECO:0000256" key="9">
    <source>
        <dbReference type="ARBA" id="ARBA00023133"/>
    </source>
</evidence>
<keyword evidence="6" id="KW-0809">Transit peptide</keyword>
<dbReference type="InterPro" id="IPR006369">
    <property type="entry name" value="Protohaem_IX_farnesylTrfase"/>
</dbReference>
<dbReference type="PANTHER" id="PTHR43448">
    <property type="entry name" value="PROTOHEME IX FARNESYLTRANSFERASE, MITOCHONDRIAL"/>
    <property type="match status" value="1"/>
</dbReference>
<feature type="transmembrane region" description="Helical" evidence="12">
    <location>
        <begin position="107"/>
        <end position="130"/>
    </location>
</feature>
<protein>
    <recommendedName>
        <fullName evidence="3">Protoheme IX farnesyltransferase, mitochondrial</fullName>
    </recommendedName>
    <alternativeName>
        <fullName evidence="11">Heme O synthase</fullName>
    </alternativeName>
</protein>
<dbReference type="NCBIfam" id="TIGR01473">
    <property type="entry name" value="cyoE_ctaB"/>
    <property type="match status" value="1"/>
</dbReference>
<keyword evidence="10 12" id="KW-0472">Membrane</keyword>
<dbReference type="InterPro" id="IPR000537">
    <property type="entry name" value="UbiA_prenyltransferase"/>
</dbReference>
<feature type="transmembrane region" description="Helical" evidence="12">
    <location>
        <begin position="191"/>
        <end position="209"/>
    </location>
</feature>
<feature type="transmembrane region" description="Helical" evidence="12">
    <location>
        <begin position="160"/>
        <end position="179"/>
    </location>
</feature>
<feature type="transmembrane region" description="Helical" evidence="12">
    <location>
        <begin position="37"/>
        <end position="58"/>
    </location>
</feature>